<keyword evidence="4" id="KW-1185">Reference proteome</keyword>
<dbReference type="Proteomes" id="UP000244880">
    <property type="component" value="Unassembled WGS sequence"/>
</dbReference>
<dbReference type="InterPro" id="IPR011152">
    <property type="entry name" value="Pesterase_MJ0912"/>
</dbReference>
<organism evidence="3 4">
    <name type="scientific">Ascidiaceihabitans donghaensis</name>
    <dbReference type="NCBI Taxonomy" id="1510460"/>
    <lineage>
        <taxon>Bacteria</taxon>
        <taxon>Pseudomonadati</taxon>
        <taxon>Pseudomonadota</taxon>
        <taxon>Alphaproteobacteria</taxon>
        <taxon>Rhodobacterales</taxon>
        <taxon>Paracoccaceae</taxon>
        <taxon>Ascidiaceihabitans</taxon>
    </lineage>
</organism>
<dbReference type="GO" id="GO:0016791">
    <property type="term" value="F:phosphatase activity"/>
    <property type="evidence" value="ECO:0007669"/>
    <property type="project" value="TreeGrafter"/>
</dbReference>
<comment type="similarity">
    <text evidence="1">Belongs to the metallophosphoesterase superfamily. YfcE family.</text>
</comment>
<dbReference type="RefSeq" id="WP_108830104.1">
    <property type="nucleotide sequence ID" value="NZ_OMOR01000001.1"/>
</dbReference>
<evidence type="ECO:0000313" key="3">
    <source>
        <dbReference type="EMBL" id="SPH21263.1"/>
    </source>
</evidence>
<dbReference type="Gene3D" id="3.60.21.10">
    <property type="match status" value="1"/>
</dbReference>
<dbReference type="PIRSF" id="PIRSF000883">
    <property type="entry name" value="Pesterase_MJ0912"/>
    <property type="match status" value="1"/>
</dbReference>
<dbReference type="PANTHER" id="PTHR42850">
    <property type="entry name" value="METALLOPHOSPHOESTERASE"/>
    <property type="match status" value="1"/>
</dbReference>
<dbReference type="PANTHER" id="PTHR42850:SF2">
    <property type="entry name" value="BLL5683 PROTEIN"/>
    <property type="match status" value="1"/>
</dbReference>
<dbReference type="SUPFAM" id="SSF56300">
    <property type="entry name" value="Metallo-dependent phosphatases"/>
    <property type="match status" value="1"/>
</dbReference>
<reference evidence="3 4" key="1">
    <citation type="submission" date="2018-03" db="EMBL/GenBank/DDBJ databases">
        <authorList>
            <person name="Keele B.F."/>
        </authorList>
    </citation>
    <scope>NUCLEOTIDE SEQUENCE [LARGE SCALE GENOMIC DNA]</scope>
    <source>
        <strain evidence="3 4">CECT 8599</strain>
    </source>
</reference>
<dbReference type="Pfam" id="PF12850">
    <property type="entry name" value="Metallophos_2"/>
    <property type="match status" value="1"/>
</dbReference>
<accession>A0A2R8BE27</accession>
<dbReference type="InterPro" id="IPR024654">
    <property type="entry name" value="Calcineurin-like_PHP_lpxH"/>
</dbReference>
<protein>
    <recommendedName>
        <fullName evidence="2">Calcineurin-like phosphoesterase domain-containing protein</fullName>
    </recommendedName>
</protein>
<feature type="domain" description="Calcineurin-like phosphoesterase" evidence="2">
    <location>
        <begin position="21"/>
        <end position="211"/>
    </location>
</feature>
<dbReference type="AlphaFoldDB" id="A0A2R8BE27"/>
<evidence type="ECO:0000313" key="4">
    <source>
        <dbReference type="Proteomes" id="UP000244880"/>
    </source>
</evidence>
<evidence type="ECO:0000259" key="2">
    <source>
        <dbReference type="Pfam" id="PF12850"/>
    </source>
</evidence>
<dbReference type="GO" id="GO:0005737">
    <property type="term" value="C:cytoplasm"/>
    <property type="evidence" value="ECO:0007669"/>
    <property type="project" value="TreeGrafter"/>
</dbReference>
<dbReference type="EMBL" id="OMOR01000001">
    <property type="protein sequence ID" value="SPH21263.1"/>
    <property type="molecule type" value="Genomic_DNA"/>
</dbReference>
<name>A0A2R8BE27_9RHOB</name>
<gene>
    <name evidence="3" type="ORF">ASD8599_02014</name>
</gene>
<dbReference type="OrthoDB" id="9813918at2"/>
<dbReference type="CDD" id="cd00838">
    <property type="entry name" value="MPP_superfamily"/>
    <property type="match status" value="1"/>
</dbReference>
<sequence>MRHHHLGTLDGSVLVFGGPYSNAHATLALFEEAAKRKIKPSHLICTGDTVAYCGDPALTVDMVRQAGCAVVAGNCEIQLAKGEAECGCGFEQGTACDIASLFWFAFAKEQLSQKDIDWMAELPDVITFDHQGERYAVLHGGATDVARFIWRVSPMEEFENEWAALTNAIGRVNHVIVGHSGLPFIKETPFGRWINAGAIGMPAHDGRSYTHFMVLEKGAVQMSRLPYDVKGAQGVMENAGLMQGYDIALETGYWPSEDILPPALRRR</sequence>
<proteinExistence type="inferred from homology"/>
<dbReference type="InterPro" id="IPR029052">
    <property type="entry name" value="Metallo-depent_PP-like"/>
</dbReference>
<evidence type="ECO:0000256" key="1">
    <source>
        <dbReference type="ARBA" id="ARBA00008950"/>
    </source>
</evidence>
<dbReference type="InterPro" id="IPR050126">
    <property type="entry name" value="Ap4A_hydrolase"/>
</dbReference>